<gene>
    <name evidence="2" type="ORF">VPK24_15940</name>
</gene>
<sequence>MAPEERVKQYLALWLQLGKQVVCSHDDRLLGTRRTIDGEAYSAEFEQLWQQILEKPQMYHLAGTVCSMKDLLSGHWSLLPCARCSLLYPINDSYLEAGPCPCQDLASWPDDAPPPRGPVCVQDYLDQIRLRLSRQKLIPTPPSEETTGGEARESDTCSLHGGGLHGGRSEHSLP</sequence>
<organism evidence="2 3">
    <name type="scientific">Limnothrix redekei LRLZ20PSL1</name>
    <dbReference type="NCBI Taxonomy" id="3112953"/>
    <lineage>
        <taxon>Bacteria</taxon>
        <taxon>Bacillati</taxon>
        <taxon>Cyanobacteriota</taxon>
        <taxon>Cyanophyceae</taxon>
        <taxon>Pseudanabaenales</taxon>
        <taxon>Pseudanabaenaceae</taxon>
        <taxon>Limnothrix</taxon>
    </lineage>
</organism>
<reference evidence="3" key="1">
    <citation type="journal article" date="2024" name="Algal Res.">
        <title>Biochemical, toxicological and genomic investigation of a high-biomass producing Limnothrix strain isolated from Italian shallow drinking water reservoir.</title>
        <authorList>
            <person name="Simonazzi M."/>
            <person name="Shishido T.K."/>
            <person name="Delbaje E."/>
            <person name="Wahlsten M."/>
            <person name="Fewer D.P."/>
            <person name="Sivonen K."/>
            <person name="Pezzolesi L."/>
            <person name="Pistocchi R."/>
        </authorList>
    </citation>
    <scope>NUCLEOTIDE SEQUENCE [LARGE SCALE GENOMIC DNA]</scope>
    <source>
        <strain evidence="3">LRLZ20PSL1</strain>
    </source>
</reference>
<dbReference type="Proteomes" id="UP001604335">
    <property type="component" value="Unassembled WGS sequence"/>
</dbReference>
<comment type="caution">
    <text evidence="2">The sequence shown here is derived from an EMBL/GenBank/DDBJ whole genome shotgun (WGS) entry which is preliminary data.</text>
</comment>
<keyword evidence="3" id="KW-1185">Reference proteome</keyword>
<accession>A0ABW7CDC8</accession>
<dbReference type="EMBL" id="JAZAQF010000086">
    <property type="protein sequence ID" value="MFG3819135.1"/>
    <property type="molecule type" value="Genomic_DNA"/>
</dbReference>
<evidence type="ECO:0000313" key="2">
    <source>
        <dbReference type="EMBL" id="MFG3819135.1"/>
    </source>
</evidence>
<name>A0ABW7CDC8_9CYAN</name>
<proteinExistence type="predicted"/>
<evidence type="ECO:0000313" key="3">
    <source>
        <dbReference type="Proteomes" id="UP001604335"/>
    </source>
</evidence>
<protein>
    <submittedName>
        <fullName evidence="2">Uncharacterized protein</fullName>
    </submittedName>
</protein>
<feature type="region of interest" description="Disordered" evidence="1">
    <location>
        <begin position="137"/>
        <end position="174"/>
    </location>
</feature>
<evidence type="ECO:0000256" key="1">
    <source>
        <dbReference type="SAM" id="MobiDB-lite"/>
    </source>
</evidence>